<comment type="similarity">
    <text evidence="1">Belongs to the dihydropyrimidine dehydrogenase family.</text>
</comment>
<feature type="domain" description="4Fe-4S ferredoxin-type" evidence="13">
    <location>
        <begin position="132"/>
        <end position="161"/>
    </location>
</feature>
<evidence type="ECO:0000256" key="5">
    <source>
        <dbReference type="ARBA" id="ARBA00023014"/>
    </source>
</evidence>
<dbReference type="GO" id="GO:0006210">
    <property type="term" value="P:thymine catabolic process"/>
    <property type="evidence" value="ECO:0007669"/>
    <property type="project" value="TreeGrafter"/>
</dbReference>
<dbReference type="PROSITE" id="PS00198">
    <property type="entry name" value="4FE4S_FER_1"/>
    <property type="match status" value="1"/>
</dbReference>
<dbReference type="Pfam" id="PF14697">
    <property type="entry name" value="Fer4_21"/>
    <property type="match status" value="1"/>
</dbReference>
<dbReference type="PROSITE" id="PS51379">
    <property type="entry name" value="4FE4S_FER_2"/>
    <property type="match status" value="2"/>
</dbReference>
<dbReference type="GO" id="GO:0005737">
    <property type="term" value="C:cytoplasm"/>
    <property type="evidence" value="ECO:0007669"/>
    <property type="project" value="InterPro"/>
</dbReference>
<dbReference type="InterPro" id="IPR017896">
    <property type="entry name" value="4Fe4S_Fe-S-bd"/>
</dbReference>
<dbReference type="GO" id="GO:0050661">
    <property type="term" value="F:NADP binding"/>
    <property type="evidence" value="ECO:0007669"/>
    <property type="project" value="TreeGrafter"/>
</dbReference>
<comment type="catalytic activity">
    <reaction evidence="8">
        <text>5,6-dihydrothymine + NAD(+) = thymine + NADH + H(+)</text>
        <dbReference type="Rhea" id="RHEA:28791"/>
        <dbReference type="ChEBI" id="CHEBI:15378"/>
        <dbReference type="ChEBI" id="CHEBI:17821"/>
        <dbReference type="ChEBI" id="CHEBI:27468"/>
        <dbReference type="ChEBI" id="CHEBI:57540"/>
        <dbReference type="ChEBI" id="CHEBI:57945"/>
        <dbReference type="EC" id="1.3.1.1"/>
    </reaction>
</comment>
<dbReference type="Proteomes" id="UP000182146">
    <property type="component" value="Unassembled WGS sequence"/>
</dbReference>
<comment type="catalytic activity">
    <reaction evidence="9">
        <text>5,6-dihydrouracil + NAD(+) = uracil + NADH + H(+)</text>
        <dbReference type="Rhea" id="RHEA:20189"/>
        <dbReference type="ChEBI" id="CHEBI:15378"/>
        <dbReference type="ChEBI" id="CHEBI:15901"/>
        <dbReference type="ChEBI" id="CHEBI:17568"/>
        <dbReference type="ChEBI" id="CHEBI:57540"/>
        <dbReference type="ChEBI" id="CHEBI:57945"/>
        <dbReference type="EC" id="1.3.1.1"/>
    </reaction>
</comment>
<dbReference type="GO" id="GO:0046872">
    <property type="term" value="F:metal ion binding"/>
    <property type="evidence" value="ECO:0007669"/>
    <property type="project" value="UniProtKB-KW"/>
</dbReference>
<evidence type="ECO:0000313" key="14">
    <source>
        <dbReference type="EMBL" id="SDL74614.1"/>
    </source>
</evidence>
<accession>A0A1G9MKG0</accession>
<dbReference type="GO" id="GO:0004159">
    <property type="term" value="F:dihydropyrimidine dehydrogenase (NAD+) activity"/>
    <property type="evidence" value="ECO:0007669"/>
    <property type="project" value="UniProtKB-EC"/>
</dbReference>
<comment type="function">
    <text evidence="10">Involved in pyrimidine base degradation. Catalyzes physiologically the reduction of uracil to 5,6-dihydrouracil (DHU) by using NADH as a specific cosubstrate. It also catalyzes the reverse reaction and the reduction of thymine to 5,6-dihydrothymine (DHT).</text>
</comment>
<keyword evidence="5" id="KW-0411">Iron-sulfur</keyword>
<dbReference type="AlphaFoldDB" id="A0A1G9MKG0"/>
<dbReference type="InterPro" id="IPR005720">
    <property type="entry name" value="Dihydroorotate_DH_cat"/>
</dbReference>
<evidence type="ECO:0000313" key="15">
    <source>
        <dbReference type="Proteomes" id="UP000182146"/>
    </source>
</evidence>
<dbReference type="STRING" id="392333.SAMN05660860_01176"/>
<evidence type="ECO:0000256" key="8">
    <source>
        <dbReference type="ARBA" id="ARBA00047685"/>
    </source>
</evidence>
<dbReference type="GO" id="GO:0002058">
    <property type="term" value="F:uracil binding"/>
    <property type="evidence" value="ECO:0007669"/>
    <property type="project" value="TreeGrafter"/>
</dbReference>
<reference evidence="14 15" key="1">
    <citation type="submission" date="2016-10" db="EMBL/GenBank/DDBJ databases">
        <authorList>
            <person name="de Groot N.N."/>
        </authorList>
    </citation>
    <scope>NUCLEOTIDE SEQUENCE [LARGE SCALE GENOMIC DNA]</scope>
    <source>
        <strain evidence="14 15">DSM 17813</strain>
    </source>
</reference>
<dbReference type="SUPFAM" id="SSF51395">
    <property type="entry name" value="FMN-linked oxidoreductases"/>
    <property type="match status" value="1"/>
</dbReference>
<dbReference type="InterPro" id="IPR017900">
    <property type="entry name" value="4Fe4S_Fe_S_CS"/>
</dbReference>
<keyword evidence="3" id="KW-0560">Oxidoreductase</keyword>
<evidence type="ECO:0000256" key="4">
    <source>
        <dbReference type="ARBA" id="ARBA00023004"/>
    </source>
</evidence>
<dbReference type="Gene3D" id="3.20.20.70">
    <property type="entry name" value="Aldolase class I"/>
    <property type="match status" value="1"/>
</dbReference>
<organism evidence="14 15">
    <name type="scientific">Geoalkalibacter ferrihydriticus</name>
    <dbReference type="NCBI Taxonomy" id="392333"/>
    <lineage>
        <taxon>Bacteria</taxon>
        <taxon>Pseudomonadati</taxon>
        <taxon>Thermodesulfobacteriota</taxon>
        <taxon>Desulfuromonadia</taxon>
        <taxon>Desulfuromonadales</taxon>
        <taxon>Geoalkalibacteraceae</taxon>
        <taxon>Geoalkalibacter</taxon>
    </lineage>
</organism>
<dbReference type="RefSeq" id="WP_082047801.1">
    <property type="nucleotide sequence ID" value="NZ_FNGU01000002.1"/>
</dbReference>
<dbReference type="InterPro" id="IPR013785">
    <property type="entry name" value="Aldolase_TIM"/>
</dbReference>
<dbReference type="PANTHER" id="PTHR43073:SF2">
    <property type="entry name" value="DIHYDROPYRIMIDINE DEHYDROGENASE [NADP(+)]"/>
    <property type="match status" value="1"/>
</dbReference>
<proteinExistence type="inferred from homology"/>
<evidence type="ECO:0000256" key="10">
    <source>
        <dbReference type="ARBA" id="ARBA00049578"/>
    </source>
</evidence>
<keyword evidence="2" id="KW-0479">Metal-binding</keyword>
<evidence type="ECO:0000256" key="11">
    <source>
        <dbReference type="ARBA" id="ARBA00049714"/>
    </source>
</evidence>
<comment type="subunit">
    <text evidence="11">Heterotetramer of 2 PreA and 2 PreT subunits.</text>
</comment>
<dbReference type="EMBL" id="FNGU01000002">
    <property type="protein sequence ID" value="SDL74614.1"/>
    <property type="molecule type" value="Genomic_DNA"/>
</dbReference>
<evidence type="ECO:0000256" key="7">
    <source>
        <dbReference type="ARBA" id="ARBA00032722"/>
    </source>
</evidence>
<feature type="domain" description="4Fe-4S ferredoxin-type" evidence="13">
    <location>
        <begin position="100"/>
        <end position="130"/>
    </location>
</feature>
<dbReference type="Gene3D" id="3.30.70.20">
    <property type="match status" value="1"/>
</dbReference>
<dbReference type="OrthoDB" id="9802377at2"/>
<sequence length="163" mass="17654">MLGFCAINTIPSFFGFDLHTLMASGGISSGFDAVEFMLLGAPLVQVGTEVMLRGFGLVDRMQQELREFMGWHGFTTPADFIGRCRDKATSFEKLLSTNDSRPHLLAERCTSCGLCHIACRDGGYPAISWNGGLPEIDHAACTCCSLCSHVCPTGAIFMNFATE</sequence>
<keyword evidence="4" id="KW-0408">Iron</keyword>
<dbReference type="SUPFAM" id="SSF54862">
    <property type="entry name" value="4Fe-4S ferredoxins"/>
    <property type="match status" value="1"/>
</dbReference>
<dbReference type="GO" id="GO:0006212">
    <property type="term" value="P:uracil catabolic process"/>
    <property type="evidence" value="ECO:0007669"/>
    <property type="project" value="TreeGrafter"/>
</dbReference>
<dbReference type="GO" id="GO:0051536">
    <property type="term" value="F:iron-sulfur cluster binding"/>
    <property type="evidence" value="ECO:0007669"/>
    <property type="project" value="UniProtKB-KW"/>
</dbReference>
<dbReference type="Pfam" id="PF01180">
    <property type="entry name" value="DHO_dh"/>
    <property type="match status" value="1"/>
</dbReference>
<evidence type="ECO:0000256" key="3">
    <source>
        <dbReference type="ARBA" id="ARBA00023002"/>
    </source>
</evidence>
<evidence type="ECO:0000256" key="12">
    <source>
        <dbReference type="ARBA" id="ARBA00049728"/>
    </source>
</evidence>
<evidence type="ECO:0000256" key="2">
    <source>
        <dbReference type="ARBA" id="ARBA00022723"/>
    </source>
</evidence>
<evidence type="ECO:0000256" key="9">
    <source>
        <dbReference type="ARBA" id="ARBA00048792"/>
    </source>
</evidence>
<gene>
    <name evidence="14" type="ORF">SAMN05660860_01176</name>
</gene>
<dbReference type="PANTHER" id="PTHR43073">
    <property type="entry name" value="DIHYDROPYRIMIDINE DEHYDROGENASE [NADP(+)]"/>
    <property type="match status" value="1"/>
</dbReference>
<evidence type="ECO:0000256" key="1">
    <source>
        <dbReference type="ARBA" id="ARBA00010804"/>
    </source>
</evidence>
<evidence type="ECO:0000256" key="6">
    <source>
        <dbReference type="ARBA" id="ARBA00030119"/>
    </source>
</evidence>
<dbReference type="EC" id="1.3.1.1" evidence="12"/>
<name>A0A1G9MKG0_9BACT</name>
<evidence type="ECO:0000259" key="13">
    <source>
        <dbReference type="PROSITE" id="PS51379"/>
    </source>
</evidence>
<protein>
    <recommendedName>
        <fullName evidence="12">dihydrouracil dehydrogenase (NAD(+))</fullName>
        <ecNumber evidence="12">1.3.1.1</ecNumber>
    </recommendedName>
    <alternativeName>
        <fullName evidence="7">Dihydrothymine dehydrogenase</fullName>
    </alternativeName>
    <alternativeName>
        <fullName evidence="6">Dihydrouracil dehydrogenase</fullName>
    </alternativeName>
</protein>